<organism evidence="2 3">
    <name type="scientific">Botryobasidium botryosum (strain FD-172 SS1)</name>
    <dbReference type="NCBI Taxonomy" id="930990"/>
    <lineage>
        <taxon>Eukaryota</taxon>
        <taxon>Fungi</taxon>
        <taxon>Dikarya</taxon>
        <taxon>Basidiomycota</taxon>
        <taxon>Agaricomycotina</taxon>
        <taxon>Agaricomycetes</taxon>
        <taxon>Cantharellales</taxon>
        <taxon>Botryobasidiaceae</taxon>
        <taxon>Botryobasidium</taxon>
    </lineage>
</organism>
<evidence type="ECO:0000313" key="3">
    <source>
        <dbReference type="Proteomes" id="UP000027195"/>
    </source>
</evidence>
<reference evidence="3" key="1">
    <citation type="journal article" date="2014" name="Proc. Natl. Acad. Sci. U.S.A.">
        <title>Extensive sampling of basidiomycete genomes demonstrates inadequacy of the white-rot/brown-rot paradigm for wood decay fungi.</title>
        <authorList>
            <person name="Riley R."/>
            <person name="Salamov A.A."/>
            <person name="Brown D.W."/>
            <person name="Nagy L.G."/>
            <person name="Floudas D."/>
            <person name="Held B.W."/>
            <person name="Levasseur A."/>
            <person name="Lombard V."/>
            <person name="Morin E."/>
            <person name="Otillar R."/>
            <person name="Lindquist E.A."/>
            <person name="Sun H."/>
            <person name="LaButti K.M."/>
            <person name="Schmutz J."/>
            <person name="Jabbour D."/>
            <person name="Luo H."/>
            <person name="Baker S.E."/>
            <person name="Pisabarro A.G."/>
            <person name="Walton J.D."/>
            <person name="Blanchette R.A."/>
            <person name="Henrissat B."/>
            <person name="Martin F."/>
            <person name="Cullen D."/>
            <person name="Hibbett D.S."/>
            <person name="Grigoriev I.V."/>
        </authorList>
    </citation>
    <scope>NUCLEOTIDE SEQUENCE [LARGE SCALE GENOMIC DNA]</scope>
    <source>
        <strain evidence="3">FD-172 SS1</strain>
    </source>
</reference>
<dbReference type="OrthoDB" id="3366659at2759"/>
<proteinExistence type="predicted"/>
<keyword evidence="1" id="KW-0472">Membrane</keyword>
<dbReference type="STRING" id="930990.A0A067M9J8"/>
<keyword evidence="1" id="KW-0812">Transmembrane</keyword>
<feature type="transmembrane region" description="Helical" evidence="1">
    <location>
        <begin position="119"/>
        <end position="138"/>
    </location>
</feature>
<accession>A0A067M9J8</accession>
<evidence type="ECO:0000313" key="2">
    <source>
        <dbReference type="EMBL" id="KDQ12249.1"/>
    </source>
</evidence>
<dbReference type="Proteomes" id="UP000027195">
    <property type="component" value="Unassembled WGS sequence"/>
</dbReference>
<dbReference type="AlphaFoldDB" id="A0A067M9J8"/>
<dbReference type="PANTHER" id="PTHR41390">
    <property type="entry name" value="CHROMOSOME 7, WHOLE GENOME SHOTGUN SEQUENCE"/>
    <property type="match status" value="1"/>
</dbReference>
<name>A0A067M9J8_BOTB1</name>
<keyword evidence="1" id="KW-1133">Transmembrane helix</keyword>
<evidence type="ECO:0000256" key="1">
    <source>
        <dbReference type="SAM" id="Phobius"/>
    </source>
</evidence>
<dbReference type="PANTHER" id="PTHR41390:SF1">
    <property type="entry name" value="NADH-UBIQUINONE OXIDOREDUCTASE 213 KDA SUBUNIT"/>
    <property type="match status" value="1"/>
</dbReference>
<keyword evidence="3" id="KW-1185">Reference proteome</keyword>
<protein>
    <submittedName>
        <fullName evidence="2">Uncharacterized protein</fullName>
    </submittedName>
</protein>
<feature type="transmembrane region" description="Helical" evidence="1">
    <location>
        <begin position="6"/>
        <end position="27"/>
    </location>
</feature>
<gene>
    <name evidence="2" type="ORF">BOTBODRAFT_419197</name>
</gene>
<dbReference type="EMBL" id="KL198051">
    <property type="protein sequence ID" value="KDQ12249.1"/>
    <property type="molecule type" value="Genomic_DNA"/>
</dbReference>
<dbReference type="InParanoid" id="A0A067M9J8"/>
<sequence>MDPSAPLTVVQGVLAVCAVSGACYGFLKRQSPALMAMASTVNCGIAGLTFFGLREYIVSPVLVSTLSTQQYVRRRDQFAGLTPRAPITWGEIRSEKLIDTAIASGLAGGALNAWKRGRVGLVPGIVTASLICTLIQYASNELSLARIKLVSKQQAQQVQAPQVVPAPLLSRDPAPSSSQKIMDVLSHVAPIRRLSDEEYLQMMEKKKIEVDKRLHEVGDGLKEWEETNHRRS</sequence>
<dbReference type="HOGENOM" id="CLU_083703_0_0_1"/>